<reference evidence="2 3" key="1">
    <citation type="submission" date="2008-07" db="EMBL/GenBank/DDBJ databases">
        <authorList>
            <person name="El-Sayed N."/>
            <person name="Caler E."/>
            <person name="Inman J."/>
            <person name="Amedeo P."/>
            <person name="Hass B."/>
            <person name="Wortman J."/>
        </authorList>
    </citation>
    <scope>NUCLEOTIDE SEQUENCE [LARGE SCALE GENOMIC DNA]</scope>
    <source>
        <strain evidence="3">ATCC 50983 / TXsc</strain>
    </source>
</reference>
<evidence type="ECO:0000313" key="2">
    <source>
        <dbReference type="EMBL" id="EER18096.1"/>
    </source>
</evidence>
<sequence length="75" mass="9004">VSRGSTSRRPRQEENNADSSRAESEPEETDRERELRYIRWKRRVEGMFEAIREAKRHSELRAKLAECREPMQELS</sequence>
<proteinExistence type="predicted"/>
<feature type="region of interest" description="Disordered" evidence="1">
    <location>
        <begin position="1"/>
        <end position="33"/>
    </location>
</feature>
<name>C5KBP7_PERM5</name>
<protein>
    <submittedName>
        <fullName evidence="2">Uncharacterized protein</fullName>
    </submittedName>
</protein>
<dbReference type="AlphaFoldDB" id="C5KBP7"/>
<dbReference type="EMBL" id="GG671899">
    <property type="protein sequence ID" value="EER18096.1"/>
    <property type="molecule type" value="Genomic_DNA"/>
</dbReference>
<feature type="non-terminal residue" evidence="2">
    <location>
        <position position="1"/>
    </location>
</feature>
<organism evidence="3">
    <name type="scientific">Perkinsus marinus (strain ATCC 50983 / TXsc)</name>
    <dbReference type="NCBI Taxonomy" id="423536"/>
    <lineage>
        <taxon>Eukaryota</taxon>
        <taxon>Sar</taxon>
        <taxon>Alveolata</taxon>
        <taxon>Perkinsozoa</taxon>
        <taxon>Perkinsea</taxon>
        <taxon>Perkinsida</taxon>
        <taxon>Perkinsidae</taxon>
        <taxon>Perkinsus</taxon>
    </lineage>
</organism>
<dbReference type="RefSeq" id="XP_002786300.1">
    <property type="nucleotide sequence ID" value="XM_002786254.1"/>
</dbReference>
<gene>
    <name evidence="2" type="ORF">Pmar_PMAR029654</name>
</gene>
<evidence type="ECO:0000313" key="3">
    <source>
        <dbReference type="Proteomes" id="UP000007800"/>
    </source>
</evidence>
<accession>C5KBP7</accession>
<feature type="non-terminal residue" evidence="2">
    <location>
        <position position="75"/>
    </location>
</feature>
<feature type="compositionally biased region" description="Basic and acidic residues" evidence="1">
    <location>
        <begin position="10"/>
        <end position="33"/>
    </location>
</feature>
<evidence type="ECO:0000256" key="1">
    <source>
        <dbReference type="SAM" id="MobiDB-lite"/>
    </source>
</evidence>
<dbReference type="GeneID" id="9048570"/>
<keyword evidence="3" id="KW-1185">Reference proteome</keyword>
<dbReference type="Proteomes" id="UP000007800">
    <property type="component" value="Unassembled WGS sequence"/>
</dbReference>
<dbReference type="InParanoid" id="C5KBP7"/>